<dbReference type="HOGENOM" id="CLU_771133_0_0_0"/>
<feature type="domain" description="Teneurin NHL" evidence="1">
    <location>
        <begin position="107"/>
        <end position="235"/>
    </location>
</feature>
<evidence type="ECO:0000259" key="1">
    <source>
        <dbReference type="Pfam" id="PF25021"/>
    </source>
</evidence>
<dbReference type="AlphaFoldDB" id="Q1INA5"/>
<dbReference type="Gene3D" id="2.120.10.30">
    <property type="entry name" value="TolB, C-terminal domain"/>
    <property type="match status" value="2"/>
</dbReference>
<dbReference type="Proteomes" id="UP000002432">
    <property type="component" value="Chromosome"/>
</dbReference>
<dbReference type="InterPro" id="IPR056822">
    <property type="entry name" value="TEN_NHL"/>
</dbReference>
<dbReference type="InterPro" id="IPR050952">
    <property type="entry name" value="TRIM-NHL_E3_ligases"/>
</dbReference>
<protein>
    <recommendedName>
        <fullName evidence="1">Teneurin NHL domain-containing protein</fullName>
    </recommendedName>
</protein>
<name>Q1INA5_KORVE</name>
<dbReference type="PANTHER" id="PTHR24104">
    <property type="entry name" value="E3 UBIQUITIN-PROTEIN LIGASE NHLRC1-RELATED"/>
    <property type="match status" value="1"/>
</dbReference>
<dbReference type="Pfam" id="PF25021">
    <property type="entry name" value="TEN_NHL"/>
    <property type="match status" value="1"/>
</dbReference>
<reference evidence="2 3" key="1">
    <citation type="journal article" date="2009" name="Appl. Environ. Microbiol.">
        <title>Three genomes from the phylum Acidobacteria provide insight into the lifestyles of these microorganisms in soils.</title>
        <authorList>
            <person name="Ward N.L."/>
            <person name="Challacombe J.F."/>
            <person name="Janssen P.H."/>
            <person name="Henrissat B."/>
            <person name="Coutinho P.M."/>
            <person name="Wu M."/>
            <person name="Xie G."/>
            <person name="Haft D.H."/>
            <person name="Sait M."/>
            <person name="Badger J."/>
            <person name="Barabote R.D."/>
            <person name="Bradley B."/>
            <person name="Brettin T.S."/>
            <person name="Brinkac L.M."/>
            <person name="Bruce D."/>
            <person name="Creasy T."/>
            <person name="Daugherty S.C."/>
            <person name="Davidsen T.M."/>
            <person name="DeBoy R.T."/>
            <person name="Detter J.C."/>
            <person name="Dodson R.J."/>
            <person name="Durkin A.S."/>
            <person name="Ganapathy A."/>
            <person name="Gwinn-Giglio M."/>
            <person name="Han C.S."/>
            <person name="Khouri H."/>
            <person name="Kiss H."/>
            <person name="Kothari S.P."/>
            <person name="Madupu R."/>
            <person name="Nelson K.E."/>
            <person name="Nelson W.C."/>
            <person name="Paulsen I."/>
            <person name="Penn K."/>
            <person name="Ren Q."/>
            <person name="Rosovitz M.J."/>
            <person name="Selengut J.D."/>
            <person name="Shrivastava S."/>
            <person name="Sullivan S.A."/>
            <person name="Tapia R."/>
            <person name="Thompson L.S."/>
            <person name="Watkins K.L."/>
            <person name="Yang Q."/>
            <person name="Yu C."/>
            <person name="Zafar N."/>
            <person name="Zhou L."/>
            <person name="Kuske C.R."/>
        </authorList>
    </citation>
    <scope>NUCLEOTIDE SEQUENCE [LARGE SCALE GENOMIC DNA]</scope>
    <source>
        <strain evidence="2 3">Ellin345</strain>
    </source>
</reference>
<keyword evidence="3" id="KW-1185">Reference proteome</keyword>
<proteinExistence type="predicted"/>
<dbReference type="EMBL" id="CP000360">
    <property type="protein sequence ID" value="ABF41645.1"/>
    <property type="molecule type" value="Genomic_DNA"/>
</dbReference>
<sequence length="359" mass="38953">MRRPMGEARSGFCMRLLLNVVIFLLLCVDGFAQLEAHNPWVQGRRAPDDGLVPECKLKSKYDGFLGVAADPDGRAFFIAENCVYTVTDLGIVRIFGGKNTPYTPKRPRALLVDADDNITLLDDNGLTRLYPDGQKYTLLADASKVSGLAADGNGNTFYTVSENHQVYMLDWDGKRDLIAGNGKDGMTGDGRQAREARLHEPTSLALDRDGNVYIVDGTLVRVVNGDGYISTLVGNIYGGLDTDGIPAGYAASPIFAIAVDDDSNVYLGESECIRVVDHSGYVRLFLGKGPYGERDDNHLPAAIRVRQPVSITIAGDLMYFVDAGPMMVRRIGSDGYVTTLAGNKGTYDPVQASGERDPR</sequence>
<dbReference type="STRING" id="204669.Acid345_2644"/>
<organism evidence="2 3">
    <name type="scientific">Koribacter versatilis (strain Ellin345)</name>
    <dbReference type="NCBI Taxonomy" id="204669"/>
    <lineage>
        <taxon>Bacteria</taxon>
        <taxon>Pseudomonadati</taxon>
        <taxon>Acidobacteriota</taxon>
        <taxon>Terriglobia</taxon>
        <taxon>Terriglobales</taxon>
        <taxon>Candidatus Korobacteraceae</taxon>
        <taxon>Candidatus Korobacter</taxon>
    </lineage>
</organism>
<dbReference type="InterPro" id="IPR011042">
    <property type="entry name" value="6-blade_b-propeller_TolB-like"/>
</dbReference>
<evidence type="ECO:0000313" key="3">
    <source>
        <dbReference type="Proteomes" id="UP000002432"/>
    </source>
</evidence>
<dbReference type="PANTHER" id="PTHR24104:SF25">
    <property type="entry name" value="PROTEIN LIN-41"/>
    <property type="match status" value="1"/>
</dbReference>
<evidence type="ECO:0000313" key="2">
    <source>
        <dbReference type="EMBL" id="ABF41645.1"/>
    </source>
</evidence>
<gene>
    <name evidence="2" type="ordered locus">Acid345_2644</name>
</gene>
<dbReference type="GO" id="GO:0008270">
    <property type="term" value="F:zinc ion binding"/>
    <property type="evidence" value="ECO:0007669"/>
    <property type="project" value="UniProtKB-KW"/>
</dbReference>
<accession>Q1INA5</accession>
<dbReference type="EnsemblBacteria" id="ABF41645">
    <property type="protein sequence ID" value="ABF41645"/>
    <property type="gene ID" value="Acid345_2644"/>
</dbReference>
<dbReference type="SUPFAM" id="SSF101898">
    <property type="entry name" value="NHL repeat"/>
    <property type="match status" value="1"/>
</dbReference>
<dbReference type="KEGG" id="aba:Acid345_2644"/>
<dbReference type="eggNOG" id="COG3391">
    <property type="taxonomic scope" value="Bacteria"/>
</dbReference>